<organism evidence="1 2">
    <name type="scientific">Nocardia bovistercoris</name>
    <dbReference type="NCBI Taxonomy" id="2785916"/>
    <lineage>
        <taxon>Bacteria</taxon>
        <taxon>Bacillati</taxon>
        <taxon>Actinomycetota</taxon>
        <taxon>Actinomycetes</taxon>
        <taxon>Mycobacteriales</taxon>
        <taxon>Nocardiaceae</taxon>
        <taxon>Nocardia</taxon>
    </lineage>
</organism>
<gene>
    <name evidence="1" type="ORF">IT779_35985</name>
</gene>
<accession>A0A931N8E3</accession>
<keyword evidence="2" id="KW-1185">Reference proteome</keyword>
<evidence type="ECO:0000313" key="1">
    <source>
        <dbReference type="EMBL" id="MBH0781688.1"/>
    </source>
</evidence>
<dbReference type="AlphaFoldDB" id="A0A931N8E3"/>
<dbReference type="EMBL" id="JADMLG010000028">
    <property type="protein sequence ID" value="MBH0781688.1"/>
    <property type="molecule type" value="Genomic_DNA"/>
</dbReference>
<sequence>MRPGFAVLGAYPVLDIVEATDDGLPSLIKAVELSGYFDSGMHGWRGWGNDITCTVVWDGDEPVVEPLDAHGNPRGVRLFGTL</sequence>
<dbReference type="RefSeq" id="WP_196153974.1">
    <property type="nucleotide sequence ID" value="NZ_JADMLG010000028.1"/>
</dbReference>
<protein>
    <submittedName>
        <fullName evidence="1">Uncharacterized protein</fullName>
    </submittedName>
</protein>
<comment type="caution">
    <text evidence="1">The sequence shown here is derived from an EMBL/GenBank/DDBJ whole genome shotgun (WGS) entry which is preliminary data.</text>
</comment>
<name>A0A931N8E3_9NOCA</name>
<evidence type="ECO:0000313" key="2">
    <source>
        <dbReference type="Proteomes" id="UP000655751"/>
    </source>
</evidence>
<proteinExistence type="predicted"/>
<dbReference type="Proteomes" id="UP000655751">
    <property type="component" value="Unassembled WGS sequence"/>
</dbReference>
<reference evidence="1" key="1">
    <citation type="submission" date="2020-11" db="EMBL/GenBank/DDBJ databases">
        <title>Nocardia NEAU-351.nov., a novel actinomycete isolated from the cow dung.</title>
        <authorList>
            <person name="Zhang X."/>
        </authorList>
    </citation>
    <scope>NUCLEOTIDE SEQUENCE</scope>
    <source>
        <strain evidence="1">NEAU-351</strain>
    </source>
</reference>